<name>A0ABT4B3Q2_9ACTN</name>
<comment type="caution">
    <text evidence="1">The sequence shown here is derived from an EMBL/GenBank/DDBJ whole genome shotgun (WGS) entry which is preliminary data.</text>
</comment>
<dbReference type="EMBL" id="JAPNTZ010000007">
    <property type="protein sequence ID" value="MCY1140280.1"/>
    <property type="molecule type" value="Genomic_DNA"/>
</dbReference>
<sequence length="72" mass="8168">MQDRLLAEFRAFPSVLTVYLSAQMYDAIGDLISNGQMAPNNLFERFVAWARKATVVPKDAEEDDLVSAFREQ</sequence>
<accession>A0ABT4B3Q2</accession>
<keyword evidence="2" id="KW-1185">Reference proteome</keyword>
<evidence type="ECO:0000313" key="2">
    <source>
        <dbReference type="Proteomes" id="UP001151002"/>
    </source>
</evidence>
<evidence type="ECO:0000313" key="1">
    <source>
        <dbReference type="EMBL" id="MCY1140280.1"/>
    </source>
</evidence>
<gene>
    <name evidence="1" type="ORF">OWR29_19955</name>
</gene>
<dbReference type="Proteomes" id="UP001151002">
    <property type="component" value="Unassembled WGS sequence"/>
</dbReference>
<protein>
    <submittedName>
        <fullName evidence="1">Uncharacterized protein</fullName>
    </submittedName>
</protein>
<dbReference type="RefSeq" id="WP_267564459.1">
    <property type="nucleotide sequence ID" value="NZ_JAPNTZ010000007.1"/>
</dbReference>
<proteinExistence type="predicted"/>
<organism evidence="1 2">
    <name type="scientific">Paractinoplanes pyxinae</name>
    <dbReference type="NCBI Taxonomy" id="2997416"/>
    <lineage>
        <taxon>Bacteria</taxon>
        <taxon>Bacillati</taxon>
        <taxon>Actinomycetota</taxon>
        <taxon>Actinomycetes</taxon>
        <taxon>Micromonosporales</taxon>
        <taxon>Micromonosporaceae</taxon>
        <taxon>Paractinoplanes</taxon>
    </lineage>
</organism>
<reference evidence="1" key="1">
    <citation type="submission" date="2022-11" db="EMBL/GenBank/DDBJ databases">
        <authorList>
            <person name="Somphong A."/>
            <person name="Phongsopitanun W."/>
        </authorList>
    </citation>
    <scope>NUCLEOTIDE SEQUENCE</scope>
    <source>
        <strain evidence="1">Pm04-4</strain>
    </source>
</reference>